<dbReference type="SUPFAM" id="SSF81383">
    <property type="entry name" value="F-box domain"/>
    <property type="match status" value="1"/>
</dbReference>
<proteinExistence type="predicted"/>
<name>A0AAF3F9U2_9BILA</name>
<accession>A0AAF3F9U2</accession>
<feature type="domain" description="F-box" evidence="1">
    <location>
        <begin position="12"/>
        <end position="59"/>
    </location>
</feature>
<dbReference type="CDD" id="cd09917">
    <property type="entry name" value="F-box_SF"/>
    <property type="match status" value="1"/>
</dbReference>
<keyword evidence="2" id="KW-1185">Reference proteome</keyword>
<dbReference type="WBParaSite" id="MBELARI_LOCUS3679">
    <property type="protein sequence ID" value="MBELARI_LOCUS3679"/>
    <property type="gene ID" value="MBELARI_LOCUS3679"/>
</dbReference>
<dbReference type="Proteomes" id="UP000887575">
    <property type="component" value="Unassembled WGS sequence"/>
</dbReference>
<dbReference type="InterPro" id="IPR001810">
    <property type="entry name" value="F-box_dom"/>
</dbReference>
<evidence type="ECO:0000313" key="2">
    <source>
        <dbReference type="Proteomes" id="UP000887575"/>
    </source>
</evidence>
<evidence type="ECO:0000259" key="1">
    <source>
        <dbReference type="PROSITE" id="PS50181"/>
    </source>
</evidence>
<dbReference type="InterPro" id="IPR036047">
    <property type="entry name" value="F-box-like_dom_sf"/>
</dbReference>
<organism evidence="2 3">
    <name type="scientific">Mesorhabditis belari</name>
    <dbReference type="NCBI Taxonomy" id="2138241"/>
    <lineage>
        <taxon>Eukaryota</taxon>
        <taxon>Metazoa</taxon>
        <taxon>Ecdysozoa</taxon>
        <taxon>Nematoda</taxon>
        <taxon>Chromadorea</taxon>
        <taxon>Rhabditida</taxon>
        <taxon>Rhabditina</taxon>
        <taxon>Rhabditomorpha</taxon>
        <taxon>Rhabditoidea</taxon>
        <taxon>Rhabditidae</taxon>
        <taxon>Mesorhabditinae</taxon>
        <taxon>Mesorhabditis</taxon>
    </lineage>
</organism>
<protein>
    <recommendedName>
        <fullName evidence="1">F-box domain-containing protein</fullName>
    </recommendedName>
</protein>
<dbReference type="AlphaFoldDB" id="A0AAF3F9U2"/>
<evidence type="ECO:0000313" key="3">
    <source>
        <dbReference type="WBParaSite" id="MBELARI_LOCUS3679"/>
    </source>
</evidence>
<reference evidence="3" key="1">
    <citation type="submission" date="2024-02" db="UniProtKB">
        <authorList>
            <consortium name="WormBaseParasite"/>
        </authorList>
    </citation>
    <scope>IDENTIFICATION</scope>
</reference>
<sequence>MASTNLSFSNRRLHFEDLPNELIVKIAALLPWTNIFTLQRASRRLYRVLNGNQQIFPKIFDYVSFEKEHAKEVYISWRTNGIYQHRMLNEIDEADFKGSSIIKTFYFSPLPAKKDKTYYCLDANVFVQNGGMEMLKKISKAQVYELDIKAPRKTTVASFGGERAFGCSTYQQLLIQNLKPRYLHYHWMDGQYSIRMPSDCESCIERGEWWNNARRMYGGKWVGRDLMEHELPIYMTTWSLRQFIRALHLCQISMTGGGVVLTEFRADNMKILVKDLSRYLNSMKKFTNIRSDFEIIEKRTLVLFVKAGKDSILRLKLMHRPNIEVIEENLDQYDCAYLAKAKHL</sequence>
<dbReference type="PROSITE" id="PS50181">
    <property type="entry name" value="FBOX"/>
    <property type="match status" value="1"/>
</dbReference>